<dbReference type="NCBIfam" id="TIGR00023">
    <property type="entry name" value="glycerol-3-phosphate 1-O-acyltransferase PlsY"/>
    <property type="match status" value="1"/>
</dbReference>
<evidence type="ECO:0000256" key="8">
    <source>
        <dbReference type="ARBA" id="ARBA00023209"/>
    </source>
</evidence>
<feature type="transmembrane region" description="Helical" evidence="10">
    <location>
        <begin position="113"/>
        <end position="134"/>
    </location>
</feature>
<keyword evidence="8 10" id="KW-0594">Phospholipid biosynthesis</keyword>
<feature type="transmembrane region" description="Helical" evidence="10">
    <location>
        <begin position="79"/>
        <end position="101"/>
    </location>
</feature>
<keyword evidence="6 10" id="KW-0443">Lipid metabolism</keyword>
<gene>
    <name evidence="10 11" type="primary">plsY</name>
    <name evidence="11" type="ORF">FYJ44_02315</name>
</gene>
<dbReference type="PANTHER" id="PTHR30309">
    <property type="entry name" value="INNER MEMBRANE PROTEIN YGIH"/>
    <property type="match status" value="1"/>
</dbReference>
<organism evidence="11 12">
    <name type="scientific">Desulfovibrio porci</name>
    <dbReference type="NCBI Taxonomy" id="2605782"/>
    <lineage>
        <taxon>Bacteria</taxon>
        <taxon>Pseudomonadati</taxon>
        <taxon>Thermodesulfobacteriota</taxon>
        <taxon>Desulfovibrionia</taxon>
        <taxon>Desulfovibrionales</taxon>
        <taxon>Desulfovibrionaceae</taxon>
        <taxon>Desulfovibrio</taxon>
    </lineage>
</organism>
<evidence type="ECO:0000313" key="12">
    <source>
        <dbReference type="Proteomes" id="UP000477488"/>
    </source>
</evidence>
<dbReference type="Proteomes" id="UP000477488">
    <property type="component" value="Unassembled WGS sequence"/>
</dbReference>
<keyword evidence="11" id="KW-0012">Acyltransferase</keyword>
<keyword evidence="3 10" id="KW-0808">Transferase</keyword>
<evidence type="ECO:0000256" key="4">
    <source>
        <dbReference type="ARBA" id="ARBA00022692"/>
    </source>
</evidence>
<feature type="transmembrane region" description="Helical" evidence="10">
    <location>
        <begin position="6"/>
        <end position="27"/>
    </location>
</feature>
<evidence type="ECO:0000256" key="9">
    <source>
        <dbReference type="ARBA" id="ARBA00023264"/>
    </source>
</evidence>
<feature type="transmembrane region" description="Helical" evidence="10">
    <location>
        <begin position="154"/>
        <end position="175"/>
    </location>
</feature>
<protein>
    <recommendedName>
        <fullName evidence="10">Glycerol-3-phosphate acyltransferase</fullName>
    </recommendedName>
    <alternativeName>
        <fullName evidence="10">Acyl-PO4 G3P acyltransferase</fullName>
    </alternativeName>
    <alternativeName>
        <fullName evidence="10">Acyl-phosphate--glycerol-3-phosphate acyltransferase</fullName>
    </alternativeName>
    <alternativeName>
        <fullName evidence="10">G3P acyltransferase</fullName>
        <shortName evidence="10">GPAT</shortName>
        <ecNumber evidence="10">2.3.1.275</ecNumber>
    </alternativeName>
    <alternativeName>
        <fullName evidence="10">Lysophosphatidic acid synthase</fullName>
        <shortName evidence="10">LPA synthase</shortName>
    </alternativeName>
</protein>
<feature type="transmembrane region" description="Helical" evidence="10">
    <location>
        <begin position="48"/>
        <end position="67"/>
    </location>
</feature>
<dbReference type="EC" id="2.3.1.275" evidence="10"/>
<keyword evidence="12" id="KW-1185">Reference proteome</keyword>
<sequence length="199" mass="21512">MLTQALWIAMAYVLGSVPWGLVIAKTFCGVDPRTGGSHSTGATNVSRLCGFGWGVATLLCDVLKGALPVWGALAISPSPLFVSLTGLACVLGHVFSCFMAFKGGKAVATSIGVFLPLAFWQLLIAALLCLLVIWRSRYVSLGSLTLVTVLPLLLLFSGVWSWLPLSLCLLVLVFWKHRENIIRLLTGTEKAWLKSKHKE</sequence>
<name>A0A6L5XI94_9BACT</name>
<dbReference type="PANTHER" id="PTHR30309:SF0">
    <property type="entry name" value="GLYCEROL-3-PHOSPHATE ACYLTRANSFERASE-RELATED"/>
    <property type="match status" value="1"/>
</dbReference>
<keyword evidence="2 10" id="KW-0444">Lipid biosynthesis</keyword>
<dbReference type="HAMAP" id="MF_01043">
    <property type="entry name" value="PlsY"/>
    <property type="match status" value="1"/>
</dbReference>
<evidence type="ECO:0000256" key="2">
    <source>
        <dbReference type="ARBA" id="ARBA00022516"/>
    </source>
</evidence>
<dbReference type="GO" id="GO:0008654">
    <property type="term" value="P:phospholipid biosynthetic process"/>
    <property type="evidence" value="ECO:0007669"/>
    <property type="project" value="UniProtKB-UniRule"/>
</dbReference>
<dbReference type="GO" id="GO:0005886">
    <property type="term" value="C:plasma membrane"/>
    <property type="evidence" value="ECO:0007669"/>
    <property type="project" value="UniProtKB-SubCell"/>
</dbReference>
<comment type="similarity">
    <text evidence="10">Belongs to the PlsY family.</text>
</comment>
<evidence type="ECO:0000256" key="6">
    <source>
        <dbReference type="ARBA" id="ARBA00023098"/>
    </source>
</evidence>
<dbReference type="AlphaFoldDB" id="A0A6L5XI94"/>
<evidence type="ECO:0000256" key="5">
    <source>
        <dbReference type="ARBA" id="ARBA00022989"/>
    </source>
</evidence>
<reference evidence="11 12" key="1">
    <citation type="submission" date="2019-09" db="EMBL/GenBank/DDBJ databases">
        <title>In-depth cultivation of the pig gut microbiome towards novel bacterial diversity and tailored functional studies.</title>
        <authorList>
            <person name="Wylensek D."/>
            <person name="Hitch T.C.A."/>
            <person name="Clavel T."/>
        </authorList>
    </citation>
    <scope>NUCLEOTIDE SEQUENCE [LARGE SCALE GENOMIC DNA]</scope>
    <source>
        <strain evidence="11 12">PG-178-WT-4</strain>
    </source>
</reference>
<accession>A0A6L5XI94</accession>
<comment type="function">
    <text evidence="10">Catalyzes the transfer of an acyl group from acyl-phosphate (acyl-PO(4)) to glycerol-3-phosphate (G3P) to form lysophosphatidic acid (LPA). This enzyme utilizes acyl-phosphate as fatty acyl donor, but not acyl-CoA or acyl-ACP.</text>
</comment>
<comment type="subcellular location">
    <subcellularLocation>
        <location evidence="10">Cell membrane</location>
        <topology evidence="10">Multi-pass membrane protein</topology>
    </subcellularLocation>
</comment>
<comment type="caution">
    <text evidence="11">The sequence shown here is derived from an EMBL/GenBank/DDBJ whole genome shotgun (WGS) entry which is preliminary data.</text>
</comment>
<keyword evidence="7 10" id="KW-0472">Membrane</keyword>
<dbReference type="UniPathway" id="UPA00085"/>
<evidence type="ECO:0000256" key="10">
    <source>
        <dbReference type="HAMAP-Rule" id="MF_01043"/>
    </source>
</evidence>
<dbReference type="SMART" id="SM01207">
    <property type="entry name" value="G3P_acyltransf"/>
    <property type="match status" value="1"/>
</dbReference>
<keyword evidence="5 10" id="KW-1133">Transmembrane helix</keyword>
<comment type="catalytic activity">
    <reaction evidence="10">
        <text>an acyl phosphate + sn-glycerol 3-phosphate = a 1-acyl-sn-glycero-3-phosphate + phosphate</text>
        <dbReference type="Rhea" id="RHEA:34075"/>
        <dbReference type="ChEBI" id="CHEBI:43474"/>
        <dbReference type="ChEBI" id="CHEBI:57597"/>
        <dbReference type="ChEBI" id="CHEBI:57970"/>
        <dbReference type="ChEBI" id="CHEBI:59918"/>
        <dbReference type="EC" id="2.3.1.275"/>
    </reaction>
</comment>
<dbReference type="EMBL" id="VUMH01000002">
    <property type="protein sequence ID" value="MSS26896.1"/>
    <property type="molecule type" value="Genomic_DNA"/>
</dbReference>
<comment type="subunit">
    <text evidence="10">Probably interacts with PlsX.</text>
</comment>
<dbReference type="RefSeq" id="WP_154508783.1">
    <property type="nucleotide sequence ID" value="NZ_VUMH01000002.1"/>
</dbReference>
<dbReference type="Pfam" id="PF02660">
    <property type="entry name" value="G3P_acyltransf"/>
    <property type="match status" value="1"/>
</dbReference>
<evidence type="ECO:0000256" key="3">
    <source>
        <dbReference type="ARBA" id="ARBA00022679"/>
    </source>
</evidence>
<keyword evidence="4 10" id="KW-0812">Transmembrane</keyword>
<keyword evidence="1 10" id="KW-1003">Cell membrane</keyword>
<comment type="pathway">
    <text evidence="10">Lipid metabolism; phospholipid metabolism.</text>
</comment>
<evidence type="ECO:0000313" key="11">
    <source>
        <dbReference type="EMBL" id="MSS26896.1"/>
    </source>
</evidence>
<keyword evidence="9 10" id="KW-1208">Phospholipid metabolism</keyword>
<dbReference type="GO" id="GO:0043772">
    <property type="term" value="F:acyl-phosphate glycerol-3-phosphate acyltransferase activity"/>
    <property type="evidence" value="ECO:0007669"/>
    <property type="project" value="UniProtKB-UniRule"/>
</dbReference>
<evidence type="ECO:0000256" key="1">
    <source>
        <dbReference type="ARBA" id="ARBA00022475"/>
    </source>
</evidence>
<dbReference type="InterPro" id="IPR003811">
    <property type="entry name" value="G3P_acylTferase_PlsY"/>
</dbReference>
<proteinExistence type="inferred from homology"/>
<evidence type="ECO:0000256" key="7">
    <source>
        <dbReference type="ARBA" id="ARBA00023136"/>
    </source>
</evidence>